<dbReference type="SUPFAM" id="SSF55781">
    <property type="entry name" value="GAF domain-like"/>
    <property type="match status" value="1"/>
</dbReference>
<evidence type="ECO:0000256" key="3">
    <source>
        <dbReference type="ARBA" id="ARBA00023016"/>
    </source>
</evidence>
<keyword evidence="3 5" id="KW-0346">Stress response</keyword>
<dbReference type="InterPro" id="IPR023120">
    <property type="entry name" value="WHTH_transcript_rep_HrcA_IDD"/>
</dbReference>
<evidence type="ECO:0000259" key="6">
    <source>
        <dbReference type="Pfam" id="PF01628"/>
    </source>
</evidence>
<dbReference type="EMBL" id="CP019699">
    <property type="protein sequence ID" value="AQS55341.1"/>
    <property type="molecule type" value="Genomic_DNA"/>
</dbReference>
<dbReference type="Gene3D" id="3.30.390.60">
    <property type="entry name" value="Heat-inducible transcription repressor hrca homolog, domain 3"/>
    <property type="match status" value="1"/>
</dbReference>
<dbReference type="Gene3D" id="3.30.450.40">
    <property type="match status" value="1"/>
</dbReference>
<dbReference type="InterPro" id="IPR002571">
    <property type="entry name" value="HrcA"/>
</dbReference>
<dbReference type="SUPFAM" id="SSF46785">
    <property type="entry name" value="Winged helix' DNA-binding domain"/>
    <property type="match status" value="1"/>
</dbReference>
<evidence type="ECO:0000313" key="8">
    <source>
        <dbReference type="EMBL" id="AQS55341.1"/>
    </source>
</evidence>
<dbReference type="PANTHER" id="PTHR34824">
    <property type="entry name" value="HEAT-INDUCIBLE TRANSCRIPTION REPRESSOR HRCA"/>
    <property type="match status" value="1"/>
</dbReference>
<dbReference type="HAMAP" id="MF_00081">
    <property type="entry name" value="HrcA"/>
    <property type="match status" value="1"/>
</dbReference>
<dbReference type="InterPro" id="IPR036390">
    <property type="entry name" value="WH_DNA-bd_sf"/>
</dbReference>
<evidence type="ECO:0000313" key="9">
    <source>
        <dbReference type="Proteomes" id="UP000188603"/>
    </source>
</evidence>
<dbReference type="InterPro" id="IPR029016">
    <property type="entry name" value="GAF-like_dom_sf"/>
</dbReference>
<keyword evidence="2 5" id="KW-0805">Transcription regulation</keyword>
<name>A0A1U9K5M3_9BACL</name>
<dbReference type="PANTHER" id="PTHR34824:SF1">
    <property type="entry name" value="HEAT-INDUCIBLE TRANSCRIPTION REPRESSOR HRCA"/>
    <property type="match status" value="1"/>
</dbReference>
<dbReference type="NCBIfam" id="TIGR00331">
    <property type="entry name" value="hrcA"/>
    <property type="match status" value="1"/>
</dbReference>
<organism evidence="8 9">
    <name type="scientific">Novibacillus thermophilus</name>
    <dbReference type="NCBI Taxonomy" id="1471761"/>
    <lineage>
        <taxon>Bacteria</taxon>
        <taxon>Bacillati</taxon>
        <taxon>Bacillota</taxon>
        <taxon>Bacilli</taxon>
        <taxon>Bacillales</taxon>
        <taxon>Thermoactinomycetaceae</taxon>
        <taxon>Novibacillus</taxon>
    </lineage>
</organism>
<dbReference type="Pfam" id="PF01628">
    <property type="entry name" value="HrcA"/>
    <property type="match status" value="1"/>
</dbReference>
<keyword evidence="9" id="KW-1185">Reference proteome</keyword>
<dbReference type="GO" id="GO:0003677">
    <property type="term" value="F:DNA binding"/>
    <property type="evidence" value="ECO:0007669"/>
    <property type="project" value="InterPro"/>
</dbReference>
<dbReference type="InterPro" id="IPR005104">
    <property type="entry name" value="WHTH_HrcA_DNA-bd"/>
</dbReference>
<dbReference type="Gene3D" id="1.10.10.10">
    <property type="entry name" value="Winged helix-like DNA-binding domain superfamily/Winged helix DNA-binding domain"/>
    <property type="match status" value="1"/>
</dbReference>
<reference evidence="8 9" key="1">
    <citation type="journal article" date="2015" name="Int. J. Syst. Evol. Microbiol.">
        <title>Novibacillus thermophilus gen. nov., sp. nov., a Gram-staining-negative and moderately thermophilic member of the family Thermoactinomycetaceae.</title>
        <authorList>
            <person name="Yang G."/>
            <person name="Chen J."/>
            <person name="Zhou S."/>
        </authorList>
    </citation>
    <scope>NUCLEOTIDE SEQUENCE [LARGE SCALE GENOMIC DNA]</scope>
    <source>
        <strain evidence="8 9">SG-1</strain>
    </source>
</reference>
<evidence type="ECO:0000256" key="1">
    <source>
        <dbReference type="ARBA" id="ARBA00022491"/>
    </source>
</evidence>
<dbReference type="AlphaFoldDB" id="A0A1U9K5M3"/>
<gene>
    <name evidence="5" type="primary">hrcA</name>
    <name evidence="8" type="ORF">B0W44_05645</name>
</gene>
<feature type="domain" description="Heat-inducible transcription repressor HrcA C-terminal" evidence="6">
    <location>
        <begin position="104"/>
        <end position="322"/>
    </location>
</feature>
<feature type="domain" description="Winged helix-turn-helix transcription repressor HrcA DNA-binding" evidence="7">
    <location>
        <begin position="1"/>
        <end position="72"/>
    </location>
</feature>
<dbReference type="GO" id="GO:0045892">
    <property type="term" value="P:negative regulation of DNA-templated transcription"/>
    <property type="evidence" value="ECO:0007669"/>
    <property type="project" value="UniProtKB-UniRule"/>
</dbReference>
<keyword evidence="1 5" id="KW-0678">Repressor</keyword>
<dbReference type="STRING" id="1471761.B0W44_05645"/>
<proteinExistence type="inferred from homology"/>
<evidence type="ECO:0000256" key="5">
    <source>
        <dbReference type="HAMAP-Rule" id="MF_00081"/>
    </source>
</evidence>
<dbReference type="InterPro" id="IPR021153">
    <property type="entry name" value="HrcA_C"/>
</dbReference>
<dbReference type="Proteomes" id="UP000188603">
    <property type="component" value="Chromosome"/>
</dbReference>
<dbReference type="Pfam" id="PF03444">
    <property type="entry name" value="WHD_HrcA"/>
    <property type="match status" value="1"/>
</dbReference>
<dbReference type="KEGG" id="ntr:B0W44_05645"/>
<evidence type="ECO:0000256" key="4">
    <source>
        <dbReference type="ARBA" id="ARBA00023163"/>
    </source>
</evidence>
<dbReference type="InterPro" id="IPR036388">
    <property type="entry name" value="WH-like_DNA-bd_sf"/>
</dbReference>
<keyword evidence="4 5" id="KW-0804">Transcription</keyword>
<comment type="function">
    <text evidence="5">Negative regulator of class I heat shock genes (grpE-dnaK-dnaJ and groELS operons). Prevents heat-shock induction of these operons.</text>
</comment>
<accession>A0A1U9K5M3</accession>
<protein>
    <recommendedName>
        <fullName evidence="5">Heat-inducible transcription repressor HrcA</fullName>
    </recommendedName>
</protein>
<comment type="similarity">
    <text evidence="5">Belongs to the HrcA family.</text>
</comment>
<evidence type="ECO:0000256" key="2">
    <source>
        <dbReference type="ARBA" id="ARBA00023015"/>
    </source>
</evidence>
<evidence type="ECO:0000259" key="7">
    <source>
        <dbReference type="Pfam" id="PF03444"/>
    </source>
</evidence>
<dbReference type="OrthoDB" id="9783139at2"/>
<sequence>MLTERQQKILASVVESFVRNAEPVGSRTISKRGDIQYSAATVRNEMADLEEMGFLEQPHASAGRIPTNQGYRYYVDHLVQPRSLDLADINMIRQYFTKRINELEQAFQQIAVIISQLTNYTSIVLGPEVHQCTLKHLQIVPLSDHKAVAIMVTDTGHVEKRGISVTNPTVLKDLEKLVNLLNDKLSGVALNDVREKMYSEIFRELSKHTEQYEDLMRIVDQILKANERDRIFMGGATNLMNQPEFHDVRKVKLIFDLFEDQDVLRRLFDSEKAGIRVTIGNENELEAVSNCSIITSTFTIQGRYVGSIGILGPTRMDYGKLIGLIDYLSQDFPRLIDRLYDASL</sequence>
<dbReference type="PIRSF" id="PIRSF005485">
    <property type="entry name" value="HrcA"/>
    <property type="match status" value="1"/>
</dbReference>